<dbReference type="AlphaFoldDB" id="A0A835D9I9"/>
<dbReference type="OrthoDB" id="1385607at2759"/>
<comment type="caution">
    <text evidence="1">The sequence shown here is derived from an EMBL/GenBank/DDBJ whole genome shotgun (WGS) entry which is preliminary data.</text>
</comment>
<sequence length="180" mass="20607">MFLEGSPPMVRSSVKKKNPQKTFTLRGSKFLSGLPHKLGELVRIKPKDVNMDVLTYGKLFSTVDNLIIERCTQKRVEGEKKSFAIGKDVCQQFGIYLDEKSHTRRKKMHRKHDKGHEKKRYTSVNLSPIQSKLEKLEKLARKQGFNMAAIHVSLQRELRRGRRGNGELLGLAAKGRRLPA</sequence>
<evidence type="ECO:0000313" key="1">
    <source>
        <dbReference type="EMBL" id="KAF8395398.1"/>
    </source>
</evidence>
<evidence type="ECO:0000313" key="2">
    <source>
        <dbReference type="Proteomes" id="UP000655225"/>
    </source>
</evidence>
<protein>
    <submittedName>
        <fullName evidence="1">Uncharacterized protein</fullName>
    </submittedName>
</protein>
<accession>A0A835D9I9</accession>
<gene>
    <name evidence="1" type="ORF">HHK36_019344</name>
</gene>
<proteinExistence type="predicted"/>
<dbReference type="Proteomes" id="UP000655225">
    <property type="component" value="Unassembled WGS sequence"/>
</dbReference>
<reference evidence="1 2" key="1">
    <citation type="submission" date="2020-04" db="EMBL/GenBank/DDBJ databases">
        <title>Plant Genome Project.</title>
        <authorList>
            <person name="Zhang R.-G."/>
        </authorList>
    </citation>
    <scope>NUCLEOTIDE SEQUENCE [LARGE SCALE GENOMIC DNA]</scope>
    <source>
        <strain evidence="1">YNK0</strain>
        <tissue evidence="1">Leaf</tissue>
    </source>
</reference>
<organism evidence="1 2">
    <name type="scientific">Tetracentron sinense</name>
    <name type="common">Spur-leaf</name>
    <dbReference type="NCBI Taxonomy" id="13715"/>
    <lineage>
        <taxon>Eukaryota</taxon>
        <taxon>Viridiplantae</taxon>
        <taxon>Streptophyta</taxon>
        <taxon>Embryophyta</taxon>
        <taxon>Tracheophyta</taxon>
        <taxon>Spermatophyta</taxon>
        <taxon>Magnoliopsida</taxon>
        <taxon>Trochodendrales</taxon>
        <taxon>Trochodendraceae</taxon>
        <taxon>Tetracentron</taxon>
    </lineage>
</organism>
<dbReference type="EMBL" id="JABCRI010000013">
    <property type="protein sequence ID" value="KAF8395398.1"/>
    <property type="molecule type" value="Genomic_DNA"/>
</dbReference>
<keyword evidence="2" id="KW-1185">Reference proteome</keyword>
<name>A0A835D9I9_TETSI</name>